<name>A0A1E5QIJ6_9CYAN</name>
<evidence type="ECO:0000313" key="3">
    <source>
        <dbReference type="EMBL" id="OEJ74492.1"/>
    </source>
</evidence>
<proteinExistence type="predicted"/>
<accession>A0A1E5QIJ6</accession>
<keyword evidence="2" id="KW-0732">Signal</keyword>
<protein>
    <submittedName>
        <fullName evidence="3">Uncharacterized protein</fullName>
    </submittedName>
</protein>
<dbReference type="EMBL" id="MJGC01000066">
    <property type="protein sequence ID" value="OEJ74492.1"/>
    <property type="molecule type" value="Genomic_DNA"/>
</dbReference>
<gene>
    <name evidence="3" type="ORF">BH720_14825</name>
</gene>
<dbReference type="RefSeq" id="WP_069967990.1">
    <property type="nucleotide sequence ID" value="NZ_CM124774.1"/>
</dbReference>
<feature type="chain" id="PRO_5009184330" evidence="2">
    <location>
        <begin position="24"/>
        <end position="150"/>
    </location>
</feature>
<dbReference type="PROSITE" id="PS51257">
    <property type="entry name" value="PROKAR_LIPOPROTEIN"/>
    <property type="match status" value="1"/>
</dbReference>
<feature type="coiled-coil region" evidence="1">
    <location>
        <begin position="31"/>
        <end position="58"/>
    </location>
</feature>
<feature type="signal peptide" evidence="2">
    <location>
        <begin position="1"/>
        <end position="23"/>
    </location>
</feature>
<evidence type="ECO:0000256" key="1">
    <source>
        <dbReference type="SAM" id="Coils"/>
    </source>
</evidence>
<sequence length="150" mass="16003">MFNPSLRQLLLAAFCLASLTSCNPSTENTELKALEARLAATQAEVAELETEVATLQSLQAGIVCGKGEDALLTQSGDFSALLGVGETDIFYPVPYASPPELILPVELNHIGAKLLAQRANGYRLSLTRFPDPGIRSLKWQARGIAASSCQ</sequence>
<comment type="caution">
    <text evidence="3">The sequence shown here is derived from an EMBL/GenBank/DDBJ whole genome shotgun (WGS) entry which is preliminary data.</text>
</comment>
<organism evidence="3">
    <name type="scientific">Desertifilum tharense IPPAS B-1220</name>
    <dbReference type="NCBI Taxonomy" id="1781255"/>
    <lineage>
        <taxon>Bacteria</taxon>
        <taxon>Bacillati</taxon>
        <taxon>Cyanobacteriota</taxon>
        <taxon>Cyanophyceae</taxon>
        <taxon>Desertifilales</taxon>
        <taxon>Desertifilaceae</taxon>
        <taxon>Desertifilum</taxon>
    </lineage>
</organism>
<dbReference type="AlphaFoldDB" id="A0A1E5QIJ6"/>
<reference evidence="3" key="1">
    <citation type="submission" date="2016-09" db="EMBL/GenBank/DDBJ databases">
        <title>Draft genome of thermotolerant cyanobacterium Desertifilum sp. strain IPPAS B-1220.</title>
        <authorList>
            <person name="Sinetova M.A."/>
            <person name="Bolakhan K."/>
            <person name="Zayadan B.K."/>
            <person name="Mironov K.S."/>
            <person name="Ustinova V."/>
            <person name="Kupriyanova E.V."/>
            <person name="Sidorov R.A."/>
            <person name="Skrypnik A.N."/>
            <person name="Gogoleva N.E."/>
            <person name="Gogolev Y.V."/>
            <person name="Los D.A."/>
        </authorList>
    </citation>
    <scope>NUCLEOTIDE SEQUENCE [LARGE SCALE GENOMIC DNA]</scope>
    <source>
        <strain evidence="3">IPPAS B-1220</strain>
    </source>
</reference>
<keyword evidence="1" id="KW-0175">Coiled coil</keyword>
<evidence type="ECO:0000256" key="2">
    <source>
        <dbReference type="SAM" id="SignalP"/>
    </source>
</evidence>